<keyword evidence="3" id="KW-1185">Reference proteome</keyword>
<feature type="region of interest" description="Disordered" evidence="1">
    <location>
        <begin position="12"/>
        <end position="31"/>
    </location>
</feature>
<evidence type="ECO:0000313" key="2">
    <source>
        <dbReference type="EMBL" id="MEV4924130.1"/>
    </source>
</evidence>
<comment type="caution">
    <text evidence="2">The sequence shown here is derived from an EMBL/GenBank/DDBJ whole genome shotgun (WGS) entry which is preliminary data.</text>
</comment>
<name>A0ABV3IUH3_9ACTN</name>
<dbReference type="RefSeq" id="WP_366088216.1">
    <property type="nucleotide sequence ID" value="NZ_JBFASG010000012.1"/>
</dbReference>
<proteinExistence type="predicted"/>
<evidence type="ECO:0000256" key="1">
    <source>
        <dbReference type="SAM" id="MobiDB-lite"/>
    </source>
</evidence>
<accession>A0ABV3IUH3</accession>
<protein>
    <recommendedName>
        <fullName evidence="4">Lipoprotein</fullName>
    </recommendedName>
</protein>
<dbReference type="Proteomes" id="UP001552479">
    <property type="component" value="Unassembled WGS sequence"/>
</dbReference>
<dbReference type="EMBL" id="JBFASG010000012">
    <property type="protein sequence ID" value="MEV4924130.1"/>
    <property type="molecule type" value="Genomic_DNA"/>
</dbReference>
<evidence type="ECO:0000313" key="3">
    <source>
        <dbReference type="Proteomes" id="UP001552479"/>
    </source>
</evidence>
<gene>
    <name evidence="2" type="ORF">AB0L03_14985</name>
</gene>
<sequence length="118" mass="12646">MLTVVVLAGCGASGSAAGPAPRSPSPSPDSPVQLCTRLISYWAEQDIIGSKWAGLDWEQKGLSNEQFGLFDDIVQEARGEQRRHGTDAALDLVRRRSAARCKAANGATHSSENWRPPS</sequence>
<evidence type="ECO:0008006" key="4">
    <source>
        <dbReference type="Google" id="ProtNLM"/>
    </source>
</evidence>
<reference evidence="2 3" key="1">
    <citation type="submission" date="2024-06" db="EMBL/GenBank/DDBJ databases">
        <title>The Natural Products Discovery Center: Release of the First 8490 Sequenced Strains for Exploring Actinobacteria Biosynthetic Diversity.</title>
        <authorList>
            <person name="Kalkreuter E."/>
            <person name="Kautsar S.A."/>
            <person name="Yang D."/>
            <person name="Bader C.D."/>
            <person name="Teijaro C.N."/>
            <person name="Fluegel L."/>
            <person name="Davis C.M."/>
            <person name="Simpson J.R."/>
            <person name="Lauterbach L."/>
            <person name="Steele A.D."/>
            <person name="Gui C."/>
            <person name="Meng S."/>
            <person name="Li G."/>
            <person name="Viehrig K."/>
            <person name="Ye F."/>
            <person name="Su P."/>
            <person name="Kiefer A.F."/>
            <person name="Nichols A."/>
            <person name="Cepeda A.J."/>
            <person name="Yan W."/>
            <person name="Fan B."/>
            <person name="Jiang Y."/>
            <person name="Adhikari A."/>
            <person name="Zheng C.-J."/>
            <person name="Schuster L."/>
            <person name="Cowan T.M."/>
            <person name="Smanski M.J."/>
            <person name="Chevrette M.G."/>
            <person name="De Carvalho L.P.S."/>
            <person name="Shen B."/>
        </authorList>
    </citation>
    <scope>NUCLEOTIDE SEQUENCE [LARGE SCALE GENOMIC DNA]</scope>
    <source>
        <strain evidence="2 3">NPDC053791</strain>
    </source>
</reference>
<organism evidence="2 3">
    <name type="scientific">Streptomyces roseoverticillatus</name>
    <dbReference type="NCBI Taxonomy" id="66429"/>
    <lineage>
        <taxon>Bacteria</taxon>
        <taxon>Bacillati</taxon>
        <taxon>Actinomycetota</taxon>
        <taxon>Actinomycetes</taxon>
        <taxon>Kitasatosporales</taxon>
        <taxon>Streptomycetaceae</taxon>
        <taxon>Streptomyces</taxon>
    </lineage>
</organism>